<dbReference type="SMART" id="SM00836">
    <property type="entry name" value="DALR_1"/>
    <property type="match status" value="1"/>
</dbReference>
<evidence type="ECO:0000256" key="7">
    <source>
        <dbReference type="ARBA" id="ARBA00022840"/>
    </source>
</evidence>
<keyword evidence="5 11" id="KW-0436">Ligase</keyword>
<dbReference type="Pfam" id="PF05746">
    <property type="entry name" value="DALR_1"/>
    <property type="match status" value="1"/>
</dbReference>
<dbReference type="RefSeq" id="WP_188385105.1">
    <property type="nucleotide sequence ID" value="NZ_BMEY01000013.1"/>
</dbReference>
<dbReference type="SUPFAM" id="SSF55190">
    <property type="entry name" value="Arginyl-tRNA synthetase (ArgRS), N-terminal 'additional' domain"/>
    <property type="match status" value="1"/>
</dbReference>
<dbReference type="PRINTS" id="PR01038">
    <property type="entry name" value="TRNASYNTHARG"/>
</dbReference>
<dbReference type="FunFam" id="1.10.730.10:FF:000006">
    <property type="entry name" value="Arginyl-tRNA synthetase 2, mitochondrial"/>
    <property type="match status" value="1"/>
</dbReference>
<dbReference type="GO" id="GO:0004814">
    <property type="term" value="F:arginine-tRNA ligase activity"/>
    <property type="evidence" value="ECO:0007669"/>
    <property type="project" value="UniProtKB-UniRule"/>
</dbReference>
<dbReference type="InterPro" id="IPR001278">
    <property type="entry name" value="Arg-tRNA-ligase"/>
</dbReference>
<keyword evidence="16" id="KW-1185">Reference proteome</keyword>
<dbReference type="GO" id="GO:0006420">
    <property type="term" value="P:arginyl-tRNA aminoacylation"/>
    <property type="evidence" value="ECO:0007669"/>
    <property type="project" value="UniProtKB-UniRule"/>
</dbReference>
<dbReference type="Gene3D" id="1.10.730.10">
    <property type="entry name" value="Isoleucyl-tRNA Synthetase, Domain 1"/>
    <property type="match status" value="1"/>
</dbReference>
<reference evidence="15" key="1">
    <citation type="journal article" date="2014" name="Int. J. Syst. Evol. Microbiol.">
        <title>Complete genome sequence of Corynebacterium casei LMG S-19264T (=DSM 44701T), isolated from a smear-ripened cheese.</title>
        <authorList>
            <consortium name="US DOE Joint Genome Institute (JGI-PGF)"/>
            <person name="Walter F."/>
            <person name="Albersmeier A."/>
            <person name="Kalinowski J."/>
            <person name="Ruckert C."/>
        </authorList>
    </citation>
    <scope>NUCLEOTIDE SEQUENCE</scope>
    <source>
        <strain evidence="15">CGMCC 1.12408</strain>
    </source>
</reference>
<feature type="short sequence motif" description="'HIGH' region" evidence="11">
    <location>
        <begin position="121"/>
        <end position="131"/>
    </location>
</feature>
<dbReference type="SUPFAM" id="SSF52374">
    <property type="entry name" value="Nucleotidylyl transferase"/>
    <property type="match status" value="1"/>
</dbReference>
<dbReference type="PANTHER" id="PTHR11956:SF5">
    <property type="entry name" value="ARGININE--TRNA LIGASE, CYTOPLASMIC"/>
    <property type="match status" value="1"/>
</dbReference>
<comment type="subcellular location">
    <subcellularLocation>
        <location evidence="1 11">Cytoplasm</location>
    </subcellularLocation>
</comment>
<dbReference type="HAMAP" id="MF_00123">
    <property type="entry name" value="Arg_tRNA_synth"/>
    <property type="match status" value="1"/>
</dbReference>
<dbReference type="NCBIfam" id="TIGR00456">
    <property type="entry name" value="argS"/>
    <property type="match status" value="1"/>
</dbReference>
<dbReference type="Pfam" id="PF00750">
    <property type="entry name" value="tRNA-synt_1d"/>
    <property type="match status" value="1"/>
</dbReference>
<comment type="subunit">
    <text evidence="3 11">Monomer.</text>
</comment>
<dbReference type="InterPro" id="IPR036695">
    <property type="entry name" value="Arg-tRNA-synth_N_sf"/>
</dbReference>
<dbReference type="InterPro" id="IPR014729">
    <property type="entry name" value="Rossmann-like_a/b/a_fold"/>
</dbReference>
<dbReference type="Gene3D" id="3.30.1360.70">
    <property type="entry name" value="Arginyl tRNA synthetase N-terminal domain"/>
    <property type="match status" value="1"/>
</dbReference>
<dbReference type="AlphaFoldDB" id="A0A916S300"/>
<evidence type="ECO:0000256" key="2">
    <source>
        <dbReference type="ARBA" id="ARBA00005594"/>
    </source>
</evidence>
<evidence type="ECO:0000313" key="15">
    <source>
        <dbReference type="EMBL" id="GGA81579.1"/>
    </source>
</evidence>
<keyword evidence="7 11" id="KW-0067">ATP-binding</keyword>
<keyword evidence="4 11" id="KW-0963">Cytoplasm</keyword>
<evidence type="ECO:0000256" key="11">
    <source>
        <dbReference type="HAMAP-Rule" id="MF_00123"/>
    </source>
</evidence>
<dbReference type="CDD" id="cd00671">
    <property type="entry name" value="ArgRS_core"/>
    <property type="match status" value="1"/>
</dbReference>
<evidence type="ECO:0000313" key="16">
    <source>
        <dbReference type="Proteomes" id="UP000613512"/>
    </source>
</evidence>
<dbReference type="CDD" id="cd07956">
    <property type="entry name" value="Anticodon_Ia_Arg"/>
    <property type="match status" value="1"/>
</dbReference>
<comment type="catalytic activity">
    <reaction evidence="10 11">
        <text>tRNA(Arg) + L-arginine + ATP = L-arginyl-tRNA(Arg) + AMP + diphosphate</text>
        <dbReference type="Rhea" id="RHEA:20301"/>
        <dbReference type="Rhea" id="RHEA-COMP:9658"/>
        <dbReference type="Rhea" id="RHEA-COMP:9673"/>
        <dbReference type="ChEBI" id="CHEBI:30616"/>
        <dbReference type="ChEBI" id="CHEBI:32682"/>
        <dbReference type="ChEBI" id="CHEBI:33019"/>
        <dbReference type="ChEBI" id="CHEBI:78442"/>
        <dbReference type="ChEBI" id="CHEBI:78513"/>
        <dbReference type="ChEBI" id="CHEBI:456215"/>
        <dbReference type="EC" id="6.1.1.19"/>
    </reaction>
</comment>
<dbReference type="FunFam" id="3.40.50.620:FF:000116">
    <property type="entry name" value="Arginine--tRNA ligase"/>
    <property type="match status" value="1"/>
</dbReference>
<keyword evidence="8 11" id="KW-0648">Protein biosynthesis</keyword>
<dbReference type="GO" id="GO:0005524">
    <property type="term" value="F:ATP binding"/>
    <property type="evidence" value="ECO:0007669"/>
    <property type="project" value="UniProtKB-UniRule"/>
</dbReference>
<sequence>MLKQLLVTSLKEVLGKEFSQETLNRLIEIPKHETLGDLAFPCFELAKHYRKAPHVIAQEIACKLDHSKYERVEAVGGYVNVFLKKKTIAWETIKKVLLEKEAYGSKVHTEKKTMTIDLSSPNIAKPFSMGHLRSTVIGNSIALIAEKQGYDVVRINHLGDWGTQFGKLIVAYKKWGKKENVIKNPIKELFNLYVKFHMEAEEDASLNDHGREAFKQLESGNEDALFLWKWFRDESLKEFMKIYNQLGIRFDSYHGEAFYNDKMDAVVTMLEERGLLVESDGAQVVELENLPPCLITKRDGTTLYATRDLAAAIYRQQTYQFNKSVYVVGNEQSLHFKQLFAVLEKMGFEWRKGMAHVPFGMILKDGKKMSTRKGKVVLLEDVIKEAIQLALKNIEAKNPTLIDKEETAKQVGIGAIIFHDLKNYRLNDIEFSLADMLRFEGETGPYVQYTHARTSTLLKKGKFQIRDNQQLSFLDKEAWPIIKLLQNFPQVINQAMEEYDPSKIAKYLLDVSKAFNHYYATVKILNEEEGNRLAIVYSVKVVLKEGLRLLGIASPEEM</sequence>
<organism evidence="15 16">
    <name type="scientific">Ornithinibacillus halotolerans</name>
    <dbReference type="NCBI Taxonomy" id="1274357"/>
    <lineage>
        <taxon>Bacteria</taxon>
        <taxon>Bacillati</taxon>
        <taxon>Bacillota</taxon>
        <taxon>Bacilli</taxon>
        <taxon>Bacillales</taxon>
        <taxon>Bacillaceae</taxon>
        <taxon>Ornithinibacillus</taxon>
    </lineage>
</organism>
<dbReference type="PANTHER" id="PTHR11956">
    <property type="entry name" value="ARGINYL-TRNA SYNTHETASE"/>
    <property type="match status" value="1"/>
</dbReference>
<comment type="similarity">
    <text evidence="2 11 12">Belongs to the class-I aminoacyl-tRNA synthetase family.</text>
</comment>
<feature type="domain" description="DALR anticodon binding" evidence="13">
    <location>
        <begin position="447"/>
        <end position="558"/>
    </location>
</feature>
<evidence type="ECO:0000256" key="6">
    <source>
        <dbReference type="ARBA" id="ARBA00022741"/>
    </source>
</evidence>
<dbReference type="EMBL" id="BMEY01000013">
    <property type="protein sequence ID" value="GGA81579.1"/>
    <property type="molecule type" value="Genomic_DNA"/>
</dbReference>
<dbReference type="InterPro" id="IPR035684">
    <property type="entry name" value="ArgRS_core"/>
</dbReference>
<dbReference type="Gene3D" id="3.40.50.620">
    <property type="entry name" value="HUPs"/>
    <property type="match status" value="1"/>
</dbReference>
<name>A0A916S300_9BACI</name>
<dbReference type="SMART" id="SM01016">
    <property type="entry name" value="Arg_tRNA_synt_N"/>
    <property type="match status" value="1"/>
</dbReference>
<evidence type="ECO:0000256" key="3">
    <source>
        <dbReference type="ARBA" id="ARBA00011245"/>
    </source>
</evidence>
<evidence type="ECO:0000256" key="10">
    <source>
        <dbReference type="ARBA" id="ARBA00049339"/>
    </source>
</evidence>
<evidence type="ECO:0000259" key="14">
    <source>
        <dbReference type="SMART" id="SM01016"/>
    </source>
</evidence>
<dbReference type="Pfam" id="PF03485">
    <property type="entry name" value="Arg_tRNA_synt_N"/>
    <property type="match status" value="1"/>
</dbReference>
<proteinExistence type="inferred from homology"/>
<evidence type="ECO:0000256" key="5">
    <source>
        <dbReference type="ARBA" id="ARBA00022598"/>
    </source>
</evidence>
<keyword evidence="6 11" id="KW-0547">Nucleotide-binding</keyword>
<evidence type="ECO:0000256" key="12">
    <source>
        <dbReference type="RuleBase" id="RU363038"/>
    </source>
</evidence>
<comment type="caution">
    <text evidence="15">The sequence shown here is derived from an EMBL/GenBank/DDBJ whole genome shotgun (WGS) entry which is preliminary data.</text>
</comment>
<evidence type="ECO:0000256" key="9">
    <source>
        <dbReference type="ARBA" id="ARBA00023146"/>
    </source>
</evidence>
<dbReference type="InterPro" id="IPR009080">
    <property type="entry name" value="tRNAsynth_Ia_anticodon-bd"/>
</dbReference>
<evidence type="ECO:0000259" key="13">
    <source>
        <dbReference type="SMART" id="SM00836"/>
    </source>
</evidence>
<evidence type="ECO:0000256" key="1">
    <source>
        <dbReference type="ARBA" id="ARBA00004496"/>
    </source>
</evidence>
<dbReference type="EC" id="6.1.1.19" evidence="11"/>
<dbReference type="GO" id="GO:0005737">
    <property type="term" value="C:cytoplasm"/>
    <property type="evidence" value="ECO:0007669"/>
    <property type="project" value="UniProtKB-SubCell"/>
</dbReference>
<keyword evidence="9 11" id="KW-0030">Aminoacyl-tRNA synthetase</keyword>
<evidence type="ECO:0000256" key="4">
    <source>
        <dbReference type="ARBA" id="ARBA00022490"/>
    </source>
</evidence>
<reference evidence="15" key="2">
    <citation type="submission" date="2020-09" db="EMBL/GenBank/DDBJ databases">
        <authorList>
            <person name="Sun Q."/>
            <person name="Zhou Y."/>
        </authorList>
    </citation>
    <scope>NUCLEOTIDE SEQUENCE</scope>
    <source>
        <strain evidence="15">CGMCC 1.12408</strain>
    </source>
</reference>
<feature type="domain" description="Arginyl tRNA synthetase N-terminal" evidence="14">
    <location>
        <begin position="4"/>
        <end position="83"/>
    </location>
</feature>
<dbReference type="InterPro" id="IPR008909">
    <property type="entry name" value="DALR_anticod-bd"/>
</dbReference>
<dbReference type="InterPro" id="IPR005148">
    <property type="entry name" value="Arg-tRNA-synth_N"/>
</dbReference>
<protein>
    <recommendedName>
        <fullName evidence="11">Arginine--tRNA ligase</fullName>
        <ecNumber evidence="11">6.1.1.19</ecNumber>
    </recommendedName>
    <alternativeName>
        <fullName evidence="11">Arginyl-tRNA synthetase</fullName>
        <shortName evidence="11">ArgRS</shortName>
    </alternativeName>
</protein>
<evidence type="ECO:0000256" key="8">
    <source>
        <dbReference type="ARBA" id="ARBA00022917"/>
    </source>
</evidence>
<dbReference type="Proteomes" id="UP000613512">
    <property type="component" value="Unassembled WGS sequence"/>
</dbReference>
<accession>A0A916S300</accession>
<gene>
    <name evidence="15" type="primary">argS1</name>
    <name evidence="11" type="synonym">argS</name>
    <name evidence="15" type="ORF">GCM10008025_26090</name>
</gene>
<dbReference type="SUPFAM" id="SSF47323">
    <property type="entry name" value="Anticodon-binding domain of a subclass of class I aminoacyl-tRNA synthetases"/>
    <property type="match status" value="1"/>
</dbReference>